<accession>A0AAV9CTX9</accession>
<dbReference type="GO" id="GO:0005634">
    <property type="term" value="C:nucleus"/>
    <property type="evidence" value="ECO:0007669"/>
    <property type="project" value="UniProtKB-SubCell"/>
</dbReference>
<evidence type="ECO:0000256" key="7">
    <source>
        <dbReference type="SAM" id="MobiDB-lite"/>
    </source>
</evidence>
<keyword evidence="10" id="KW-1185">Reference proteome</keyword>
<evidence type="ECO:0000256" key="6">
    <source>
        <dbReference type="ARBA" id="ARBA00023242"/>
    </source>
</evidence>
<reference evidence="9" key="1">
    <citation type="journal article" date="2023" name="Nat. Commun.">
        <title>Diploid and tetraploid genomes of Acorus and the evolution of monocots.</title>
        <authorList>
            <person name="Ma L."/>
            <person name="Liu K.W."/>
            <person name="Li Z."/>
            <person name="Hsiao Y.Y."/>
            <person name="Qi Y."/>
            <person name="Fu T."/>
            <person name="Tang G.D."/>
            <person name="Zhang D."/>
            <person name="Sun W.H."/>
            <person name="Liu D.K."/>
            <person name="Li Y."/>
            <person name="Chen G.Z."/>
            <person name="Liu X.D."/>
            <person name="Liao X.Y."/>
            <person name="Jiang Y.T."/>
            <person name="Yu X."/>
            <person name="Hao Y."/>
            <person name="Huang J."/>
            <person name="Zhao X.W."/>
            <person name="Ke S."/>
            <person name="Chen Y.Y."/>
            <person name="Wu W.L."/>
            <person name="Hsu J.L."/>
            <person name="Lin Y.F."/>
            <person name="Huang M.D."/>
            <person name="Li C.Y."/>
            <person name="Huang L."/>
            <person name="Wang Z.W."/>
            <person name="Zhao X."/>
            <person name="Zhong W.Y."/>
            <person name="Peng D.H."/>
            <person name="Ahmad S."/>
            <person name="Lan S."/>
            <person name="Zhang J.S."/>
            <person name="Tsai W.C."/>
            <person name="Van de Peer Y."/>
            <person name="Liu Z.J."/>
        </authorList>
    </citation>
    <scope>NUCLEOTIDE SEQUENCE</scope>
    <source>
        <strain evidence="9">CP</strain>
    </source>
</reference>
<dbReference type="SUPFAM" id="SSF101936">
    <property type="entry name" value="DNA-binding pseudobarrel domain"/>
    <property type="match status" value="6"/>
</dbReference>
<organism evidence="9 10">
    <name type="scientific">Acorus calamus</name>
    <name type="common">Sweet flag</name>
    <dbReference type="NCBI Taxonomy" id="4465"/>
    <lineage>
        <taxon>Eukaryota</taxon>
        <taxon>Viridiplantae</taxon>
        <taxon>Streptophyta</taxon>
        <taxon>Embryophyta</taxon>
        <taxon>Tracheophyta</taxon>
        <taxon>Spermatophyta</taxon>
        <taxon>Magnoliopsida</taxon>
        <taxon>Liliopsida</taxon>
        <taxon>Acoraceae</taxon>
        <taxon>Acorus</taxon>
    </lineage>
</organism>
<evidence type="ECO:0000256" key="4">
    <source>
        <dbReference type="ARBA" id="ARBA00023125"/>
    </source>
</evidence>
<reference evidence="9" key="2">
    <citation type="submission" date="2023-06" db="EMBL/GenBank/DDBJ databases">
        <authorList>
            <person name="Ma L."/>
            <person name="Liu K.-W."/>
            <person name="Li Z."/>
            <person name="Hsiao Y.-Y."/>
            <person name="Qi Y."/>
            <person name="Fu T."/>
            <person name="Tang G."/>
            <person name="Zhang D."/>
            <person name="Sun W.-H."/>
            <person name="Liu D.-K."/>
            <person name="Li Y."/>
            <person name="Chen G.-Z."/>
            <person name="Liu X.-D."/>
            <person name="Liao X.-Y."/>
            <person name="Jiang Y.-T."/>
            <person name="Yu X."/>
            <person name="Hao Y."/>
            <person name="Huang J."/>
            <person name="Zhao X.-W."/>
            <person name="Ke S."/>
            <person name="Chen Y.-Y."/>
            <person name="Wu W.-L."/>
            <person name="Hsu J.-L."/>
            <person name="Lin Y.-F."/>
            <person name="Huang M.-D."/>
            <person name="Li C.-Y."/>
            <person name="Huang L."/>
            <person name="Wang Z.-W."/>
            <person name="Zhao X."/>
            <person name="Zhong W.-Y."/>
            <person name="Peng D.-H."/>
            <person name="Ahmad S."/>
            <person name="Lan S."/>
            <person name="Zhang J.-S."/>
            <person name="Tsai W.-C."/>
            <person name="Van De Peer Y."/>
            <person name="Liu Z.-J."/>
        </authorList>
    </citation>
    <scope>NUCLEOTIDE SEQUENCE</scope>
    <source>
        <strain evidence="9">CP</strain>
        <tissue evidence="9">Leaves</tissue>
    </source>
</reference>
<dbReference type="PANTHER" id="PTHR31674:SF62">
    <property type="entry name" value="B3 DOMAIN-CONTAINING PROTEIN REM14-RELATED"/>
    <property type="match status" value="1"/>
</dbReference>
<dbReference type="GO" id="GO:0003677">
    <property type="term" value="F:DNA binding"/>
    <property type="evidence" value="ECO:0007669"/>
    <property type="project" value="UniProtKB-KW"/>
</dbReference>
<feature type="domain" description="TF-B3" evidence="8">
    <location>
        <begin position="180"/>
        <end position="278"/>
    </location>
</feature>
<keyword evidence="3" id="KW-0805">Transcription regulation</keyword>
<keyword evidence="5" id="KW-0804">Transcription</keyword>
<evidence type="ECO:0000313" key="9">
    <source>
        <dbReference type="EMBL" id="KAK1291899.1"/>
    </source>
</evidence>
<sequence>MNHSIDQTKCRSFSATTNPLFFKVLLPGFRRRLSIPPKFARKHLAHVNRNRNRAFIKSPLGKSWNVYVHVNEEGYFFKKGWRRFAQDHELCSKDLLVFEYEGCLRFSVKLFDSCACEKEYPPSFRNGVEECESMIEIFEPSTNSPSGCPKQGLLNDEHRLKLTKWTTENFHVYSRNGISFFKTTIRQINISRSYMWIPPKFSAISGFQYRQEITMRDPRGREWQMKVFHHGTREKHDEFCGEWRNLVRVNALEVGDICIFEFNPNRKDVIDVHMVKKQSESYHCRKETPLSVPKTEVKQIPSTCLKRQASYEESEVTLKKRMRNSSQSSGSACLSRFPSFKITITSSKLIESYVSIPGDFVELNGLQNGSCVMLRDPKGRLWQVKLYHGFRNKNSQLQGQWHEFVIANELRSGDICVFKLIIGEKNHILDVCILNGLSAIKRIFSPVQNGSEECKILSETGCSTQGSSDSECKIKSIKKTKRTRKRNTNGVYRKNGISFFESTIKPANISYPYMWIPPKFADLNGFRNIREIMIRDPRCRLWHMKICHRNRRNERSFYGGWLEFTQVNGLEVGDVCVFEYNPYREKNIMDVHIVKKQSEPKPREEETPYPAQRKTEKCEIGTKFENPIPNASFGQSEVELISIQGSGSVCLKHLPSFEISIKPSNLVESYMSIPGEFVELNGLQNGSQVMLRDPKGSLWEVQIYHWFRNKAWSQLRGKWHQFIIANGLQIGDICIFKLIIGGKKDIFDVSILKGQPVTREFSPIQNDSALCKTQSEVGKLSGNSPNGFESLEGMKLQIEAAKCPRRNDAIEMNGWFTTSMKQYNIRKTYMYIPAKFAASNGFQNRNRVMLRDPVGRPWEIQIFHFQGKNVSHFCGEWRQFVIANGLKAGDTCMFKQISDGDDVMDVCIIKNQSDACQNSTSSCKIEGITDEHSADNSKGTPLPSPDGES</sequence>
<gene>
    <name evidence="9" type="ORF">QJS10_CPB17g02549</name>
</gene>
<feature type="domain" description="TF-B3" evidence="8">
    <location>
        <begin position="499"/>
        <end position="597"/>
    </location>
</feature>
<evidence type="ECO:0000259" key="8">
    <source>
        <dbReference type="PROSITE" id="PS50863"/>
    </source>
</evidence>
<keyword evidence="6" id="KW-0539">Nucleus</keyword>
<feature type="domain" description="TF-B3" evidence="8">
    <location>
        <begin position="18"/>
        <end position="114"/>
    </location>
</feature>
<dbReference type="Pfam" id="PF02362">
    <property type="entry name" value="B3"/>
    <property type="match status" value="6"/>
</dbReference>
<dbReference type="Gene3D" id="2.40.330.10">
    <property type="entry name" value="DNA-binding pseudobarrel domain"/>
    <property type="match status" value="6"/>
</dbReference>
<evidence type="ECO:0000313" key="10">
    <source>
        <dbReference type="Proteomes" id="UP001180020"/>
    </source>
</evidence>
<evidence type="ECO:0000256" key="1">
    <source>
        <dbReference type="ARBA" id="ARBA00004123"/>
    </source>
</evidence>
<name>A0AAV9CTX9_ACOCL</name>
<evidence type="ECO:0000256" key="3">
    <source>
        <dbReference type="ARBA" id="ARBA00023015"/>
    </source>
</evidence>
<dbReference type="SMART" id="SM01019">
    <property type="entry name" value="B3"/>
    <property type="match status" value="6"/>
</dbReference>
<keyword evidence="4" id="KW-0238">DNA-binding</keyword>
<dbReference type="PROSITE" id="PS50863">
    <property type="entry name" value="B3"/>
    <property type="match status" value="6"/>
</dbReference>
<comment type="subcellular location">
    <subcellularLocation>
        <location evidence="1">Nucleus</location>
    </subcellularLocation>
</comment>
<dbReference type="EMBL" id="JAUJYO010000017">
    <property type="protein sequence ID" value="KAK1291899.1"/>
    <property type="molecule type" value="Genomic_DNA"/>
</dbReference>
<dbReference type="AlphaFoldDB" id="A0AAV9CTX9"/>
<evidence type="ECO:0000256" key="5">
    <source>
        <dbReference type="ARBA" id="ARBA00023163"/>
    </source>
</evidence>
<feature type="domain" description="TF-B3" evidence="8">
    <location>
        <begin position="656"/>
        <end position="755"/>
    </location>
</feature>
<dbReference type="CDD" id="cd10017">
    <property type="entry name" value="B3_DNA"/>
    <property type="match status" value="6"/>
</dbReference>
<proteinExistence type="predicted"/>
<feature type="domain" description="TF-B3" evidence="8">
    <location>
        <begin position="815"/>
        <end position="912"/>
    </location>
</feature>
<protein>
    <recommendedName>
        <fullName evidence="8">TF-B3 domain-containing protein</fullName>
    </recommendedName>
</protein>
<evidence type="ECO:0000256" key="2">
    <source>
        <dbReference type="ARBA" id="ARBA00022737"/>
    </source>
</evidence>
<dbReference type="InterPro" id="IPR039218">
    <property type="entry name" value="REM_fam"/>
</dbReference>
<feature type="domain" description="TF-B3" evidence="8">
    <location>
        <begin position="339"/>
        <end position="437"/>
    </location>
</feature>
<dbReference type="InterPro" id="IPR003340">
    <property type="entry name" value="B3_DNA-bd"/>
</dbReference>
<dbReference type="Proteomes" id="UP001180020">
    <property type="component" value="Unassembled WGS sequence"/>
</dbReference>
<feature type="region of interest" description="Disordered" evidence="7">
    <location>
        <begin position="927"/>
        <end position="949"/>
    </location>
</feature>
<dbReference type="InterPro" id="IPR015300">
    <property type="entry name" value="DNA-bd_pseudobarrel_sf"/>
</dbReference>
<comment type="caution">
    <text evidence="9">The sequence shown here is derived from an EMBL/GenBank/DDBJ whole genome shotgun (WGS) entry which is preliminary data.</text>
</comment>
<keyword evidence="2" id="KW-0677">Repeat</keyword>
<dbReference type="PANTHER" id="PTHR31674">
    <property type="entry name" value="B3 DOMAIN-CONTAINING PROTEIN REM-LIKE 3-RELATED"/>
    <property type="match status" value="1"/>
</dbReference>